<dbReference type="SUPFAM" id="SSF52172">
    <property type="entry name" value="CheY-like"/>
    <property type="match status" value="1"/>
</dbReference>
<dbReference type="PANTHER" id="PTHR37299:SF1">
    <property type="entry name" value="STAGE 0 SPORULATION PROTEIN A HOMOLOG"/>
    <property type="match status" value="1"/>
</dbReference>
<accession>A0ABT7V3C8</accession>
<dbReference type="Gene3D" id="2.40.50.1020">
    <property type="entry name" value="LytTr DNA-binding domain"/>
    <property type="match status" value="1"/>
</dbReference>
<proteinExistence type="predicted"/>
<evidence type="ECO:0000313" key="5">
    <source>
        <dbReference type="Proteomes" id="UP001529256"/>
    </source>
</evidence>
<feature type="domain" description="Response regulatory" evidence="2">
    <location>
        <begin position="3"/>
        <end position="132"/>
    </location>
</feature>
<dbReference type="PROSITE" id="PS50930">
    <property type="entry name" value="HTH_LYTTR"/>
    <property type="match status" value="1"/>
</dbReference>
<keyword evidence="5" id="KW-1185">Reference proteome</keyword>
<keyword evidence="4" id="KW-0238">DNA-binding</keyword>
<comment type="caution">
    <text evidence="4">The sequence shown here is derived from an EMBL/GenBank/DDBJ whole genome shotgun (WGS) entry which is preliminary data.</text>
</comment>
<dbReference type="EMBL" id="JAUDEA010000006">
    <property type="protein sequence ID" value="MDM8271097.1"/>
    <property type="molecule type" value="Genomic_DNA"/>
</dbReference>
<dbReference type="SMART" id="SM00850">
    <property type="entry name" value="LytTR"/>
    <property type="match status" value="1"/>
</dbReference>
<dbReference type="GO" id="GO:0003677">
    <property type="term" value="F:DNA binding"/>
    <property type="evidence" value="ECO:0007669"/>
    <property type="project" value="UniProtKB-KW"/>
</dbReference>
<dbReference type="InterPro" id="IPR007492">
    <property type="entry name" value="LytTR_DNA-bd_dom"/>
</dbReference>
<feature type="domain" description="HTH LytTR-type" evidence="3">
    <location>
        <begin position="153"/>
        <end position="241"/>
    </location>
</feature>
<dbReference type="Gene3D" id="3.40.50.2300">
    <property type="match status" value="1"/>
</dbReference>
<dbReference type="InterPro" id="IPR001789">
    <property type="entry name" value="Sig_transdc_resp-reg_receiver"/>
</dbReference>
<reference evidence="4 5" key="3">
    <citation type="submission" date="2023-06" db="EMBL/GenBank/DDBJ databases">
        <authorList>
            <person name="Zeman M."/>
            <person name="Kubasova T."/>
            <person name="Jahodarova E."/>
            <person name="Nykrynova M."/>
            <person name="Rychlik I."/>
        </authorList>
    </citation>
    <scope>NUCLEOTIDE SEQUENCE [LARGE SCALE GENOMIC DNA]</scope>
    <source>
        <strain evidence="4 5">153_Feed</strain>
    </source>
</reference>
<evidence type="ECO:0000313" key="4">
    <source>
        <dbReference type="EMBL" id="MDM8271097.1"/>
    </source>
</evidence>
<keyword evidence="1" id="KW-0597">Phosphoprotein</keyword>
<evidence type="ECO:0000259" key="3">
    <source>
        <dbReference type="PROSITE" id="PS50930"/>
    </source>
</evidence>
<sequence>MLSVAVIEDDPVQLELLASMVEDCLTDEGACVERCAGPDALVECLVRGFSPELLVADVVLGEPALAAEKGEGEPQTAIDLVKRVRALGADPEVVYVTGYEGYHTRAYETEHACFLLKPVEHSEMEFALGCALERLRRRAPRPLVVRARASERLVRPDEIVYLESNRRVVRIHLADEVVEAYGKLGDYEKRLDGAFVRCHKSFLVNVAFVSGHRTGELVLSTGDVVPVSQSRRRATQDALLEFLQSS</sequence>
<name>A0ABT7V3C8_9ACTN</name>
<dbReference type="Pfam" id="PF04397">
    <property type="entry name" value="LytTR"/>
    <property type="match status" value="1"/>
</dbReference>
<reference evidence="5" key="2">
    <citation type="submission" date="2023-06" db="EMBL/GenBank/DDBJ databases">
        <title>Identification and characterization of horizontal gene transfer across gut microbiota members of farm animals based on homology search.</title>
        <authorList>
            <person name="Zeman M."/>
            <person name="Kubasova T."/>
            <person name="Jahodarova E."/>
            <person name="Nykrynova M."/>
            <person name="Rychlik I."/>
        </authorList>
    </citation>
    <scope>NUCLEOTIDE SEQUENCE [LARGE SCALE GENOMIC DNA]</scope>
    <source>
        <strain evidence="5">153_Feed</strain>
    </source>
</reference>
<dbReference type="InterPro" id="IPR046947">
    <property type="entry name" value="LytR-like"/>
</dbReference>
<evidence type="ECO:0000259" key="2">
    <source>
        <dbReference type="PROSITE" id="PS50110"/>
    </source>
</evidence>
<organism evidence="4 5">
    <name type="scientific">Thermophilibacter provencensis</name>
    <dbReference type="NCBI Taxonomy" id="1852386"/>
    <lineage>
        <taxon>Bacteria</taxon>
        <taxon>Bacillati</taxon>
        <taxon>Actinomycetota</taxon>
        <taxon>Coriobacteriia</taxon>
        <taxon>Coriobacteriales</taxon>
        <taxon>Atopobiaceae</taxon>
        <taxon>Thermophilibacter</taxon>
    </lineage>
</organism>
<gene>
    <name evidence="4" type="ORF">QUW25_05350</name>
</gene>
<dbReference type="SMART" id="SM00448">
    <property type="entry name" value="REC"/>
    <property type="match status" value="1"/>
</dbReference>
<dbReference type="PANTHER" id="PTHR37299">
    <property type="entry name" value="TRANSCRIPTIONAL REGULATOR-RELATED"/>
    <property type="match status" value="1"/>
</dbReference>
<evidence type="ECO:0000256" key="1">
    <source>
        <dbReference type="PROSITE-ProRule" id="PRU00169"/>
    </source>
</evidence>
<feature type="modified residue" description="4-aspartylphosphate" evidence="1">
    <location>
        <position position="57"/>
    </location>
</feature>
<reference evidence="4 5" key="1">
    <citation type="submission" date="2023-06" db="EMBL/GenBank/DDBJ databases">
        <title>Identification and characterization of horizontal gene transfer across gut microbiota members of farm animals based on homology search.</title>
        <authorList>
            <person name="Schwarzerova J."/>
            <person name="Nykrynova M."/>
            <person name="Jureckova K."/>
            <person name="Cejkova D."/>
            <person name="Rychlik I."/>
        </authorList>
    </citation>
    <scope>NUCLEOTIDE SEQUENCE [LARGE SCALE GENOMIC DNA]</scope>
    <source>
        <strain evidence="4 5">153_Feed</strain>
    </source>
</reference>
<dbReference type="RefSeq" id="WP_289511231.1">
    <property type="nucleotide sequence ID" value="NZ_JAUDEA010000006.1"/>
</dbReference>
<dbReference type="Proteomes" id="UP001529256">
    <property type="component" value="Unassembled WGS sequence"/>
</dbReference>
<protein>
    <submittedName>
        <fullName evidence="4">LytTR family DNA-binding domain-containing protein</fullName>
    </submittedName>
</protein>
<dbReference type="PROSITE" id="PS50110">
    <property type="entry name" value="RESPONSE_REGULATORY"/>
    <property type="match status" value="1"/>
</dbReference>
<dbReference type="InterPro" id="IPR011006">
    <property type="entry name" value="CheY-like_superfamily"/>
</dbReference>